<feature type="domain" description="Ig-like" evidence="12">
    <location>
        <begin position="491"/>
        <end position="583"/>
    </location>
</feature>
<dbReference type="SMART" id="SM00326">
    <property type="entry name" value="SH3"/>
    <property type="match status" value="1"/>
</dbReference>
<keyword evidence="9" id="KW-0393">Immunoglobulin domain</keyword>
<keyword evidence="14" id="KW-1185">Reference proteome</keyword>
<dbReference type="SUPFAM" id="SSF50044">
    <property type="entry name" value="SH3-domain"/>
    <property type="match status" value="1"/>
</dbReference>
<feature type="domain" description="Ig-like" evidence="12">
    <location>
        <begin position="855"/>
        <end position="945"/>
    </location>
</feature>
<dbReference type="PANTHER" id="PTHR13817:SF151">
    <property type="entry name" value="TITIN"/>
    <property type="match status" value="1"/>
</dbReference>
<dbReference type="Gene3D" id="2.60.40.10">
    <property type="entry name" value="Immunoglobulins"/>
    <property type="match status" value="16"/>
</dbReference>
<dbReference type="InterPro" id="IPR003961">
    <property type="entry name" value="FN3_dom"/>
</dbReference>
<feature type="domain" description="Fibronectin type-III" evidence="13">
    <location>
        <begin position="1671"/>
        <end position="1767"/>
    </location>
</feature>
<dbReference type="FunFam" id="2.60.40.10:FF:000107">
    <property type="entry name" value="Myosin, light chain kinase a"/>
    <property type="match status" value="1"/>
</dbReference>
<dbReference type="FunFam" id="2.60.40.10:FF:001138">
    <property type="entry name" value="Sallimus, isoform P"/>
    <property type="match status" value="1"/>
</dbReference>
<comment type="similarity">
    <text evidence="3">Belongs to the protein kinase superfamily. CAMK Ser/Thr protein kinase family.</text>
</comment>
<protein>
    <submittedName>
        <fullName evidence="15">Titin-like</fullName>
    </submittedName>
</protein>
<name>A0A8B8GBV8_9HEMI</name>
<dbReference type="SMART" id="SM00060">
    <property type="entry name" value="FN3"/>
    <property type="match status" value="5"/>
</dbReference>
<dbReference type="SUPFAM" id="SSF49265">
    <property type="entry name" value="Fibronectin type III"/>
    <property type="match status" value="3"/>
</dbReference>
<evidence type="ECO:0000313" key="14">
    <source>
        <dbReference type="Proteomes" id="UP000694846"/>
    </source>
</evidence>
<feature type="domain" description="Ig-like" evidence="12">
    <location>
        <begin position="693"/>
        <end position="762"/>
    </location>
</feature>
<accession>A0A8B8GBV8</accession>
<evidence type="ECO:0000256" key="7">
    <source>
        <dbReference type="ARBA" id="ARBA00023157"/>
    </source>
</evidence>
<dbReference type="InterPro" id="IPR013783">
    <property type="entry name" value="Ig-like_fold"/>
</dbReference>
<feature type="domain" description="Ig-like" evidence="12">
    <location>
        <begin position="297"/>
        <end position="389"/>
    </location>
</feature>
<evidence type="ECO:0000259" key="12">
    <source>
        <dbReference type="PROSITE" id="PS50835"/>
    </source>
</evidence>
<dbReference type="Pfam" id="PF07679">
    <property type="entry name" value="I-set"/>
    <property type="match status" value="11"/>
</dbReference>
<keyword evidence="7" id="KW-1015">Disulfide bond</keyword>
<keyword evidence="5" id="KW-0963">Cytoplasm</keyword>
<keyword evidence="6" id="KW-0677">Repeat</keyword>
<dbReference type="PROSITE" id="PS50002">
    <property type="entry name" value="SH3"/>
    <property type="match status" value="1"/>
</dbReference>
<dbReference type="InterPro" id="IPR013098">
    <property type="entry name" value="Ig_I-set"/>
</dbReference>
<dbReference type="FunFam" id="2.60.40.10:FF:000056">
    <property type="entry name" value="twitchin isoform X4"/>
    <property type="match status" value="1"/>
</dbReference>
<evidence type="ECO:0000259" key="13">
    <source>
        <dbReference type="PROSITE" id="PS50853"/>
    </source>
</evidence>
<dbReference type="Pfam" id="PF00041">
    <property type="entry name" value="fn3"/>
    <property type="match status" value="5"/>
</dbReference>
<dbReference type="Proteomes" id="UP000694846">
    <property type="component" value="Unplaced"/>
</dbReference>
<feature type="domain" description="SH3" evidence="11">
    <location>
        <begin position="81"/>
        <end position="142"/>
    </location>
</feature>
<evidence type="ECO:0000256" key="8">
    <source>
        <dbReference type="ARBA" id="ARBA00023242"/>
    </source>
</evidence>
<dbReference type="GO" id="GO:0031430">
    <property type="term" value="C:M band"/>
    <property type="evidence" value="ECO:0007669"/>
    <property type="project" value="TreeGrafter"/>
</dbReference>
<dbReference type="OrthoDB" id="6592135at2759"/>
<feature type="domain" description="Ig-like" evidence="12">
    <location>
        <begin position="173"/>
        <end position="262"/>
    </location>
</feature>
<evidence type="ECO:0000256" key="9">
    <source>
        <dbReference type="ARBA" id="ARBA00023319"/>
    </source>
</evidence>
<dbReference type="PRINTS" id="PR00014">
    <property type="entry name" value="FNTYPEIII"/>
</dbReference>
<dbReference type="FunFam" id="2.60.40.10:FF:000050">
    <property type="entry name" value="Titin isoform B"/>
    <property type="match status" value="2"/>
</dbReference>
<evidence type="ECO:0000256" key="5">
    <source>
        <dbReference type="ARBA" id="ARBA00022490"/>
    </source>
</evidence>
<dbReference type="SMART" id="SM00408">
    <property type="entry name" value="IGc2"/>
    <property type="match status" value="10"/>
</dbReference>
<dbReference type="GO" id="GO:0005634">
    <property type="term" value="C:nucleus"/>
    <property type="evidence" value="ECO:0007669"/>
    <property type="project" value="UniProtKB-SubCell"/>
</dbReference>
<dbReference type="InterPro" id="IPR003598">
    <property type="entry name" value="Ig_sub2"/>
</dbReference>
<dbReference type="FunFam" id="2.60.40.10:FF:001232">
    <property type="entry name" value="Immunoglobulin-like and fibronectin type III domain-containing 1"/>
    <property type="match status" value="1"/>
</dbReference>
<evidence type="ECO:0000313" key="15">
    <source>
        <dbReference type="RefSeq" id="XP_025420280.1"/>
    </source>
</evidence>
<feature type="domain" description="Fibronectin type-III" evidence="13">
    <location>
        <begin position="1345"/>
        <end position="1440"/>
    </location>
</feature>
<dbReference type="CDD" id="cd11856">
    <property type="entry name" value="SH3_p47phox_like"/>
    <property type="match status" value="1"/>
</dbReference>
<reference evidence="15" key="1">
    <citation type="submission" date="2025-08" db="UniProtKB">
        <authorList>
            <consortium name="RefSeq"/>
        </authorList>
    </citation>
    <scope>IDENTIFICATION</scope>
</reference>
<keyword evidence="4 10" id="KW-0728">SH3 domain</keyword>
<feature type="domain" description="Fibronectin type-III" evidence="13">
    <location>
        <begin position="1571"/>
        <end position="1667"/>
    </location>
</feature>
<evidence type="ECO:0000256" key="1">
    <source>
        <dbReference type="ARBA" id="ARBA00004123"/>
    </source>
</evidence>
<dbReference type="Pfam" id="PF00018">
    <property type="entry name" value="SH3_1"/>
    <property type="match status" value="1"/>
</dbReference>
<dbReference type="PROSITE" id="PS50853">
    <property type="entry name" value="FN3"/>
    <property type="match status" value="5"/>
</dbReference>
<dbReference type="InterPro" id="IPR007110">
    <property type="entry name" value="Ig-like_dom"/>
</dbReference>
<feature type="domain" description="Ig-like" evidence="12">
    <location>
        <begin position="1142"/>
        <end position="1228"/>
    </location>
</feature>
<dbReference type="InterPro" id="IPR001452">
    <property type="entry name" value="SH3_domain"/>
</dbReference>
<feature type="domain" description="Ig-like" evidence="12">
    <location>
        <begin position="768"/>
        <end position="851"/>
    </location>
</feature>
<dbReference type="GeneID" id="112690476"/>
<comment type="subcellular location">
    <subcellularLocation>
        <location evidence="2">Cytoplasm</location>
        <location evidence="2">Myofibril</location>
    </subcellularLocation>
    <subcellularLocation>
        <location evidence="1">Nucleus</location>
    </subcellularLocation>
</comment>
<feature type="domain" description="Ig-like" evidence="12">
    <location>
        <begin position="587"/>
        <end position="671"/>
    </location>
</feature>
<feature type="domain" description="Ig-like" evidence="12">
    <location>
        <begin position="398"/>
        <end position="484"/>
    </location>
</feature>
<dbReference type="CDD" id="cd00063">
    <property type="entry name" value="FN3"/>
    <property type="match status" value="5"/>
</dbReference>
<sequence>MKPKSKPSYNVDEGTEELFKIELTPKKDQQDIIIYEEESLDIKVKRKPSIQSFSQDGAELKILQEKEIFMKDNAILQEGSHDGEVMFAIRSYIAENDDALDLVEGEKVYVIESNNQEWWFVKKHLTEEKGWVPSIYLRDETSYMRYVQKKLHEKIDKLPIFQRHTSNEKPSAPRFIEKLQPKHVPDGGTVQFECHVEGNPKPQITWFRQTAIIKPSQDFQIFYDEDNVATLIIREVFPEDAGTFTCVAKNIAGFASSTTELTVEAPLSDHGSDITGLSRKSMSRESSLADILEGIPPTFSRKPKATCTPEHTDVELECRLVAVPEPDIFWHYNGKEISNTDSVKVDTYSDMHFYVSTVKISDVKKSQEGVYSVIARNREGEAKMDLVLKVKTGLPEKPQILEPLYDITINEGETAVLSTQISGEPQPTVEWLKNSKKITDIKTVVTKDGLHSITIDKPTPRDSAKYTVIASNKLGTAQTTCFLAVEELPGPQAPLFIERFQEQTVKENGTITLMAKVTGNPIPTVSWFRNNKPLLASSKKKEVFDGENIVLEIVNADSEEDAGDYKCVGTNTFGTATHGARVSVDVPQVKFTRPLTDVEVDEKQSIYLECETSHTVSTKWQLNGKELTGMDHRELHQEGRVHRLIIRKSTILDSGKYTCLVKDQTTSSNVIVHDVKAEFVKKLEDVEVKENDCAIMEVEVSSETANVTWHKNGEMLTDGMNSKVFFEKDGQTRKLIIRSISVHDDGEYTCSLGDQECTAEINVIELAPQIITKLKDQKVATGEQVLFEIELTKGDALVKWTKDGKEIQLNNNVRLTIDGKRQKLEIVKASKTDTGVYACQVHEQTCTAKLTVEEPRASFVKKLPDITLAVQGSDIKLTVELSKVDVPVKWLRSGKVIKESDKYEIITEGAVHTLIIKKPTTSDEAEYICTAVNVKTSTKLKVEVKEEPPKINNIEKEYRLKNGEDLIVNVTFTSTVPSTAEWFVNGTVLIKSNRVSYSVNESSASLTIKKIEEADTGVLTLKLKNIYGETAANIDIIVIKLPDEPGIPDIIEITDTSVTLHWKPPQFDGNSPIVGYVVEYHDKDEFMVWHKVQVTDTTHEVVNLPTGHEIMFKVAAVNCAGVGPTSHNTKYVKIVSAGSFSPPVIQEPLSDLSVGLRKSAVLQCVITGKPTPEIKWLKNKTVYKTKTATFENHVAKLMIAECVESTTGTYTCQATNGAGTVQTSCKLSVQDVPKIEVHESESSQMIRVRNQWKVKVTYKGYPKPTVSWQKDGQPLPTADKHVTVYNDDDDWSTTIAVYCVERSDTGVYTVTASNDAGTATCNLNLKVIESVSDGKEFGCTDKPSAPQGPMRIKEINSDSVTIEWSKPLDDGGLDISSYQVERCNVGKMIWSKVADVDHDVSAYSVQKLHEDSEYMFRVCAQNAVGASEFLDSEPVTVKCRYHKPSAPQGPLQITGVTDTSLTIAWLPPFDNGGIAIEDYCVEIKEVDKKAWRKIGSTKDLHIKISDLKKGSSYDIRITARNHVGYGKPYQPNEPIVAGKRISFKNGISDETLYVLMGIFPTRSKVSASPSPPTDFTVSDITSKSVTLHWNPPENNGGSEITGYVIEKQLNASNKWFKVATLEPSVTRYCVENLKEKSEYFFKIYAENCVGLSQPVETKLVSLLTHATVPSPPTAPLEVRNLNANTLIVEWGVPEMDGGAPLLGYNVAIRDEKKTMWMEVGRVSADVQRFNIKDLQENHRYHIRIFAKNEVGISEPLETEEPYTVQKPTDYYESDVEESVIESKPSLTQTSETTTSWLREHNMDADISSYSNAALLKRSEYFFRVWYYARTLFK</sequence>
<evidence type="ECO:0000256" key="6">
    <source>
        <dbReference type="ARBA" id="ARBA00022737"/>
    </source>
</evidence>
<evidence type="ECO:0000256" key="4">
    <source>
        <dbReference type="ARBA" id="ARBA00022443"/>
    </source>
</evidence>
<dbReference type="InterPro" id="IPR036028">
    <property type="entry name" value="SH3-like_dom_sf"/>
</dbReference>
<dbReference type="SUPFAM" id="SSF48726">
    <property type="entry name" value="Immunoglobulin"/>
    <property type="match status" value="11"/>
</dbReference>
<dbReference type="SMART" id="SM00409">
    <property type="entry name" value="IG"/>
    <property type="match status" value="11"/>
</dbReference>
<dbReference type="PROSITE" id="PS50835">
    <property type="entry name" value="IG_LIKE"/>
    <property type="match status" value="10"/>
</dbReference>
<feature type="domain" description="Fibronectin type-III" evidence="13">
    <location>
        <begin position="1044"/>
        <end position="1137"/>
    </location>
</feature>
<dbReference type="Gene3D" id="2.30.30.40">
    <property type="entry name" value="SH3 Domains"/>
    <property type="match status" value="1"/>
</dbReference>
<dbReference type="GO" id="GO:0045214">
    <property type="term" value="P:sarcomere organization"/>
    <property type="evidence" value="ECO:0007669"/>
    <property type="project" value="TreeGrafter"/>
</dbReference>
<dbReference type="InterPro" id="IPR003599">
    <property type="entry name" value="Ig_sub"/>
</dbReference>
<gene>
    <name evidence="15" type="primary">LOC112690476</name>
</gene>
<evidence type="ECO:0000256" key="10">
    <source>
        <dbReference type="PROSITE-ProRule" id="PRU00192"/>
    </source>
</evidence>
<feature type="domain" description="Ig-like" evidence="12">
    <location>
        <begin position="1233"/>
        <end position="1326"/>
    </location>
</feature>
<dbReference type="FunFam" id="2.60.40.10:FF:000031">
    <property type="entry name" value="Myosin-binding protein C, slow type"/>
    <property type="match status" value="1"/>
</dbReference>
<organism evidence="14 15">
    <name type="scientific">Sipha flava</name>
    <name type="common">yellow sugarcane aphid</name>
    <dbReference type="NCBI Taxonomy" id="143950"/>
    <lineage>
        <taxon>Eukaryota</taxon>
        <taxon>Metazoa</taxon>
        <taxon>Ecdysozoa</taxon>
        <taxon>Arthropoda</taxon>
        <taxon>Hexapoda</taxon>
        <taxon>Insecta</taxon>
        <taxon>Pterygota</taxon>
        <taxon>Neoptera</taxon>
        <taxon>Paraneoptera</taxon>
        <taxon>Hemiptera</taxon>
        <taxon>Sternorrhyncha</taxon>
        <taxon>Aphidomorpha</taxon>
        <taxon>Aphidoidea</taxon>
        <taxon>Aphididae</taxon>
        <taxon>Sipha</taxon>
    </lineage>
</organism>
<evidence type="ECO:0000256" key="2">
    <source>
        <dbReference type="ARBA" id="ARBA00004657"/>
    </source>
</evidence>
<dbReference type="PANTHER" id="PTHR13817">
    <property type="entry name" value="TITIN"/>
    <property type="match status" value="1"/>
</dbReference>
<dbReference type="FunFam" id="2.60.40.10:FF:000214">
    <property type="entry name" value="titin isoform X1"/>
    <property type="match status" value="1"/>
</dbReference>
<feature type="domain" description="Fibronectin type-III" evidence="13">
    <location>
        <begin position="1447"/>
        <end position="1540"/>
    </location>
</feature>
<proteinExistence type="inferred from homology"/>
<evidence type="ECO:0000259" key="11">
    <source>
        <dbReference type="PROSITE" id="PS50002"/>
    </source>
</evidence>
<dbReference type="RefSeq" id="XP_025420280.1">
    <property type="nucleotide sequence ID" value="XM_025564495.1"/>
</dbReference>
<dbReference type="InterPro" id="IPR050964">
    <property type="entry name" value="Striated_Muscle_Regulatory"/>
</dbReference>
<dbReference type="InterPro" id="IPR036179">
    <property type="entry name" value="Ig-like_dom_sf"/>
</dbReference>
<dbReference type="FunFam" id="2.60.40.10:FF:000080">
    <property type="entry name" value="Myosin light chain kinase, smooth muscle"/>
    <property type="match status" value="1"/>
</dbReference>
<keyword evidence="8" id="KW-0539">Nucleus</keyword>
<evidence type="ECO:0000256" key="3">
    <source>
        <dbReference type="ARBA" id="ARBA00006692"/>
    </source>
</evidence>
<dbReference type="FunFam" id="2.60.40.10:FF:000032">
    <property type="entry name" value="palladin isoform X1"/>
    <property type="match status" value="2"/>
</dbReference>
<dbReference type="InterPro" id="IPR036116">
    <property type="entry name" value="FN3_sf"/>
</dbReference>